<dbReference type="InterPro" id="IPR001631">
    <property type="entry name" value="TopoI"/>
</dbReference>
<evidence type="ECO:0000313" key="10">
    <source>
        <dbReference type="EMBL" id="ADO18500.1"/>
    </source>
</evidence>
<sequence length="336" mass="39879">MSYDEKHLMEGIYREKSGDKFIYYYFDNNEEVTTKDIERINKLRIPPAWTNVWVARDPNSPIQAIGTDSKGRKQYRYNEIHIQGAEKEKFKRLYDFIKSIPKLEKAMVRDNNFPFYNKNRVISLMLQMVRDYNMRVGKEVYARQNKSYGISSLRKKHVKISPGVITLNFKGKSGQRLNYTIRNDFYIDGIKMLMKLEGDRLFQYISTDEDGNEKIMRVNDRDLNKYIQENMGSEFTIKDFRTFGANLYFIQALLSETRKRTPKNRKTIKKNIANAFKSTARQLKHTGAVSKKSYVMNYTLELYQNNPEFFIEHKNDDPIDFLLRILKSYRKDVLGE</sequence>
<evidence type="ECO:0000256" key="7">
    <source>
        <dbReference type="RuleBase" id="RU365101"/>
    </source>
</evidence>
<feature type="active site" description="O-(3'-phospho-DNA)-tyrosine intermediate" evidence="6">
    <location>
        <position position="294"/>
    </location>
</feature>
<dbReference type="OrthoDB" id="5271at10239"/>
<protein>
    <recommendedName>
        <fullName evidence="7">DNA topoisomerase I</fullName>
        <ecNumber evidence="7">5.6.2.1</ecNumber>
    </recommendedName>
    <alternativeName>
        <fullName evidence="7">DNA topoisomerase 1</fullName>
    </alternativeName>
</protein>
<feature type="domain" description="DNA topoisomerase IB N-terminal" evidence="9">
    <location>
        <begin position="21"/>
        <end position="68"/>
    </location>
</feature>
<dbReference type="InterPro" id="IPR035447">
    <property type="entry name" value="DNA_topo_I_N_sf"/>
</dbReference>
<dbReference type="PROSITE" id="PS52038">
    <property type="entry name" value="TOPO_IB_2"/>
    <property type="match status" value="1"/>
</dbReference>
<dbReference type="Proteomes" id="UP000240552">
    <property type="component" value="Segment"/>
</dbReference>
<reference evidence="11 14" key="1">
    <citation type="journal article" date="2011" name="Proc. Natl. Acad. Sci. U.S.A.">
        <title>Mimivirus shows dramatic genome reduction after intraamoebal culture.</title>
        <authorList>
            <person name="Boyer M."/>
            <person name="Azza S."/>
            <person name="Barrassi L."/>
            <person name="Klose T."/>
            <person name="Campocasso A."/>
            <person name="Pagnier I."/>
            <person name="Fournous G."/>
            <person name="Borg A."/>
            <person name="Robert C."/>
            <person name="Zhang X."/>
            <person name="Desnues C."/>
            <person name="Henrissat B."/>
            <person name="Rossmann M.G."/>
            <person name="La Scola B."/>
            <person name="Raoult D."/>
        </authorList>
    </citation>
    <scope>NUCLEOTIDE SEQUENCE [LARGE SCALE GENOMIC DNA]</scope>
    <source>
        <strain evidence="11">M4</strain>
    </source>
</reference>
<name>A0A0G2Y4T8_MIMIV</name>
<accession>A0A0G2Y4T8</accession>
<evidence type="ECO:0000256" key="6">
    <source>
        <dbReference type="PROSITE-ProRule" id="PRU01382"/>
    </source>
</evidence>
<dbReference type="Gene3D" id="3.90.15.10">
    <property type="entry name" value="Topoisomerase I, Chain A, domain 3"/>
    <property type="match status" value="1"/>
</dbReference>
<evidence type="ECO:0000256" key="1">
    <source>
        <dbReference type="ARBA" id="ARBA00000213"/>
    </source>
</evidence>
<evidence type="ECO:0000313" key="11">
    <source>
        <dbReference type="EMBL" id="AEJ34430.1"/>
    </source>
</evidence>
<dbReference type="RefSeq" id="YP_003986690.1">
    <property type="nucleotide sequence ID" value="NC_014649.1"/>
</dbReference>
<evidence type="ECO:0000313" key="12">
    <source>
        <dbReference type="EMBL" id="AKI80853.1"/>
    </source>
</evidence>
<reference evidence="12 15" key="3">
    <citation type="submission" date="2014-10" db="EMBL/GenBank/DDBJ databases">
        <title>Pan-genome analysis of Brazilian lineage A amoebal mimiviruses.</title>
        <authorList>
            <person name="Assis F.L."/>
            <person name="Abrahao J.S."/>
            <person name="Kroon E.G."/>
            <person name="Dornas F.P."/>
            <person name="Andrade K.R."/>
            <person name="Borato P.V.M."/>
            <person name="Pilotto M.R."/>
            <person name="Benamar S."/>
            <person name="LaScola B."/>
            <person name="Colson P."/>
        </authorList>
    </citation>
    <scope>NUCLEOTIDE SEQUENCE [LARGE SCALE GENOMIC DNA]</scope>
    <source>
        <strain evidence="12 15">Amazonia</strain>
    </source>
</reference>
<evidence type="ECO:0000256" key="3">
    <source>
        <dbReference type="ARBA" id="ARBA00023029"/>
    </source>
</evidence>
<dbReference type="Proteomes" id="UP000274448">
    <property type="component" value="Segment"/>
</dbReference>
<feature type="domain" description="DNA topoisomerase I catalytic core eukaryotic-type" evidence="8">
    <location>
        <begin position="85"/>
        <end position="293"/>
    </location>
</feature>
<evidence type="ECO:0000256" key="4">
    <source>
        <dbReference type="ARBA" id="ARBA00023125"/>
    </source>
</evidence>
<comment type="function">
    <text evidence="7">Releases the supercoiling and torsional tension of DNA introduced during the DNA replication and transcription by transiently cleaving and rejoining one strand of the DNA duplex. Introduces a single-strand break via transesterification at the specific target site 5'-[CT]CCTTp site in duplex DNA. The scissile phosphodiester is attacked by the catalytic tyrosine of the enzyme, resulting in the formation of a DNA-(3'-phosphotyrosyl)-enzyme intermediate and the expulsion of a 5'-OH DNA strand. The free DNA strand then undergoes passage around the unbroken strand thus removing DNA supercoils. Finally, in the religation step, the DNA 5'-OH attacks the covalent intermediate to expel the active-site tyrosine and restore the DNA phosphodiester backbone.</text>
</comment>
<evidence type="ECO:0000313" key="13">
    <source>
        <dbReference type="Proteomes" id="UP000201519"/>
    </source>
</evidence>
<comment type="catalytic activity">
    <reaction evidence="1 6 7">
        <text>ATP-independent breakage of single-stranded DNA, followed by passage and rejoining.</text>
        <dbReference type="EC" id="5.6.2.1"/>
    </reaction>
</comment>
<dbReference type="PRINTS" id="PR00416">
    <property type="entry name" value="EUTPISMRASEI"/>
</dbReference>
<dbReference type="EC" id="5.6.2.1" evidence="7"/>
<evidence type="ECO:0000313" key="15">
    <source>
        <dbReference type="Proteomes" id="UP000274448"/>
    </source>
</evidence>
<dbReference type="GO" id="GO:0003917">
    <property type="term" value="F:DNA topoisomerase type I (single strand cut, ATP-independent) activity"/>
    <property type="evidence" value="ECO:0007669"/>
    <property type="project" value="UniProtKB-UniRule"/>
</dbReference>
<keyword evidence="4 6" id="KW-0238">DNA-binding</keyword>
<accession>E3VZ31</accession>
<keyword evidence="13" id="KW-1185">Reference proteome</keyword>
<keyword evidence="3 6" id="KW-0799">Topoisomerase</keyword>
<organism evidence="10 13">
    <name type="scientific">Acanthamoeba polyphaga mimivirus</name>
    <name type="common">APMV</name>
    <dbReference type="NCBI Taxonomy" id="212035"/>
    <lineage>
        <taxon>Viruses</taxon>
        <taxon>Varidnaviria</taxon>
        <taxon>Bamfordvirae</taxon>
        <taxon>Nucleocytoviricota</taxon>
        <taxon>Megaviricetes</taxon>
        <taxon>Imitervirales</taxon>
        <taxon>Mimiviridae</taxon>
        <taxon>Megamimivirinae</taxon>
        <taxon>Mimivirus</taxon>
        <taxon>Mimivirus bradfordmassiliense</taxon>
    </lineage>
</organism>
<dbReference type="InterPro" id="IPR049331">
    <property type="entry name" value="Top1B_N_bact"/>
</dbReference>
<dbReference type="CDD" id="cd00659">
    <property type="entry name" value="Topo_IB_C"/>
    <property type="match status" value="1"/>
</dbReference>
<proteinExistence type="inferred from homology"/>
<keyword evidence="5 6" id="KW-0413">Isomerase</keyword>
<evidence type="ECO:0000256" key="2">
    <source>
        <dbReference type="ARBA" id="ARBA00006645"/>
    </source>
</evidence>
<dbReference type="InterPro" id="IPR011010">
    <property type="entry name" value="DNA_brk_join_enz"/>
</dbReference>
<dbReference type="Pfam" id="PF21338">
    <property type="entry name" value="Top1B_N_bact"/>
    <property type="match status" value="1"/>
</dbReference>
<dbReference type="EMBL" id="HQ336222">
    <property type="protein sequence ID" value="ADO18500.1"/>
    <property type="molecule type" value="Genomic_DNA"/>
</dbReference>
<organismHost>
    <name type="scientific">Acanthamoeba polyphaga</name>
    <name type="common">Amoeba</name>
    <dbReference type="NCBI Taxonomy" id="5757"/>
</organismHost>
<dbReference type="EMBL" id="KM982403">
    <property type="protein sequence ID" value="AKI80853.1"/>
    <property type="molecule type" value="Genomic_DNA"/>
</dbReference>
<gene>
    <name evidence="10" type="primary">R194</name>
    <name evidence="11" type="ORF">MIMI_R194</name>
</gene>
<dbReference type="SUPFAM" id="SSF55869">
    <property type="entry name" value="DNA topoisomerase I domain"/>
    <property type="match status" value="1"/>
</dbReference>
<dbReference type="SUPFAM" id="SSF56349">
    <property type="entry name" value="DNA breaking-rejoining enzymes"/>
    <property type="match status" value="1"/>
</dbReference>
<comment type="similarity">
    <text evidence="2 6 7">Belongs to the type IB topoisomerase family.</text>
</comment>
<dbReference type="GO" id="GO:0006265">
    <property type="term" value="P:DNA topological change"/>
    <property type="evidence" value="ECO:0007669"/>
    <property type="project" value="UniProtKB-UniRule"/>
</dbReference>
<dbReference type="GeneID" id="9924801"/>
<dbReference type="EMBL" id="JN036606">
    <property type="protein sequence ID" value="AEJ34430.1"/>
    <property type="molecule type" value="Genomic_DNA"/>
</dbReference>
<dbReference type="GO" id="GO:0003677">
    <property type="term" value="F:DNA binding"/>
    <property type="evidence" value="ECO:0007669"/>
    <property type="project" value="UniProtKB-UniRule"/>
</dbReference>
<dbReference type="SMR" id="A0A0G2Y4T8"/>
<evidence type="ECO:0000259" key="8">
    <source>
        <dbReference type="Pfam" id="PF01028"/>
    </source>
</evidence>
<dbReference type="Pfam" id="PF01028">
    <property type="entry name" value="Topoisom_I"/>
    <property type="match status" value="1"/>
</dbReference>
<reference evidence="10 13" key="2">
    <citation type="journal article" date="2011" name="Virol. J.">
        <title>Breaking the 1000-gene barrier for Mimivirus using ultra-deep genome and transcriptome sequencing.</title>
        <authorList>
            <person name="Legendre M."/>
            <person name="Santini S."/>
            <person name="Rico A."/>
            <person name="Abergel C."/>
            <person name="Claverie J.M."/>
        </authorList>
    </citation>
    <scope>NUCLEOTIDE SEQUENCE [LARGE SCALE GENOMIC DNA]</scope>
</reference>
<evidence type="ECO:0000313" key="14">
    <source>
        <dbReference type="Proteomes" id="UP000240552"/>
    </source>
</evidence>
<dbReference type="KEGG" id="vg:9924801"/>
<dbReference type="Gene3D" id="3.30.66.10">
    <property type="entry name" value="DNA topoisomerase I domain"/>
    <property type="match status" value="1"/>
</dbReference>
<dbReference type="InterPro" id="IPR013500">
    <property type="entry name" value="TopoI_cat_euk"/>
</dbReference>
<evidence type="ECO:0000259" key="9">
    <source>
        <dbReference type="Pfam" id="PF21338"/>
    </source>
</evidence>
<dbReference type="Proteomes" id="UP000201519">
    <property type="component" value="Segment"/>
</dbReference>
<evidence type="ECO:0000256" key="5">
    <source>
        <dbReference type="ARBA" id="ARBA00023235"/>
    </source>
</evidence>
<dbReference type="InterPro" id="IPR014711">
    <property type="entry name" value="TopoI_cat_a-hlx-sub_euk"/>
</dbReference>